<proteinExistence type="predicted"/>
<keyword evidence="2" id="KW-1185">Reference proteome</keyword>
<accession>A0A7T8GMW5</accession>
<protein>
    <submittedName>
        <fullName evidence="1">Uncharacterized protein</fullName>
    </submittedName>
</protein>
<dbReference type="AlphaFoldDB" id="A0A7T8GMW5"/>
<feature type="non-terminal residue" evidence="1">
    <location>
        <position position="104"/>
    </location>
</feature>
<dbReference type="Proteomes" id="UP000595437">
    <property type="component" value="Chromosome 19"/>
</dbReference>
<dbReference type="EMBL" id="CP045908">
    <property type="protein sequence ID" value="QQP33195.1"/>
    <property type="molecule type" value="Genomic_DNA"/>
</dbReference>
<organism evidence="1 2">
    <name type="scientific">Caligus rogercresseyi</name>
    <name type="common">Sea louse</name>
    <dbReference type="NCBI Taxonomy" id="217165"/>
    <lineage>
        <taxon>Eukaryota</taxon>
        <taxon>Metazoa</taxon>
        <taxon>Ecdysozoa</taxon>
        <taxon>Arthropoda</taxon>
        <taxon>Crustacea</taxon>
        <taxon>Multicrustacea</taxon>
        <taxon>Hexanauplia</taxon>
        <taxon>Copepoda</taxon>
        <taxon>Siphonostomatoida</taxon>
        <taxon>Caligidae</taxon>
        <taxon>Caligus</taxon>
    </lineage>
</organism>
<evidence type="ECO:0000313" key="2">
    <source>
        <dbReference type="Proteomes" id="UP000595437"/>
    </source>
</evidence>
<evidence type="ECO:0000313" key="1">
    <source>
        <dbReference type="EMBL" id="QQP33195.1"/>
    </source>
</evidence>
<reference evidence="2" key="1">
    <citation type="submission" date="2021-01" db="EMBL/GenBank/DDBJ databases">
        <title>Caligus Genome Assembly.</title>
        <authorList>
            <person name="Gallardo-Escarate C."/>
        </authorList>
    </citation>
    <scope>NUCLEOTIDE SEQUENCE [LARGE SCALE GENOMIC DNA]</scope>
</reference>
<sequence>RCGHHVAPRRRRICVAGQRRSNLYRHSTGTNDTRVMQRISEKTWMLMLHWQCSVKIDYYNIEERPQRSIMKLRAVEMVQQETVEDIGKALNLEELLVNHIRIKQ</sequence>
<name>A0A7T8GMW5_CALRO</name>
<gene>
    <name evidence="1" type="ORF">FKW44_024486</name>
</gene>